<keyword evidence="6 7" id="KW-0472">Membrane</keyword>
<dbReference type="GO" id="GO:0005886">
    <property type="term" value="C:plasma membrane"/>
    <property type="evidence" value="ECO:0007669"/>
    <property type="project" value="UniProtKB-SubCell"/>
</dbReference>
<dbReference type="GO" id="GO:0047355">
    <property type="term" value="F:CDP-glycerol glycerophosphotransferase activity"/>
    <property type="evidence" value="ECO:0007669"/>
    <property type="project" value="InterPro"/>
</dbReference>
<dbReference type="GO" id="GO:0019350">
    <property type="term" value="P:teichoic acid biosynthetic process"/>
    <property type="evidence" value="ECO:0007669"/>
    <property type="project" value="UniProtKB-KW"/>
</dbReference>
<dbReference type="PANTHER" id="PTHR37316:SF3">
    <property type="entry name" value="TEICHOIC ACID GLYCEROL-PHOSPHATE TRANSFERASE"/>
    <property type="match status" value="1"/>
</dbReference>
<accession>A0A926FAI9</accession>
<dbReference type="Proteomes" id="UP000651085">
    <property type="component" value="Unassembled WGS sequence"/>
</dbReference>
<proteinExistence type="inferred from homology"/>
<dbReference type="Gene3D" id="3.40.50.11820">
    <property type="match status" value="1"/>
</dbReference>
<evidence type="ECO:0000256" key="2">
    <source>
        <dbReference type="ARBA" id="ARBA00010488"/>
    </source>
</evidence>
<feature type="transmembrane region" description="Helical" evidence="7">
    <location>
        <begin position="21"/>
        <end position="41"/>
    </location>
</feature>
<dbReference type="InterPro" id="IPR051612">
    <property type="entry name" value="Teichoic_Acid_Biosynth"/>
</dbReference>
<evidence type="ECO:0000256" key="4">
    <source>
        <dbReference type="ARBA" id="ARBA00022679"/>
    </source>
</evidence>
<keyword evidence="3" id="KW-1003">Cell membrane</keyword>
<dbReference type="EMBL" id="JACRTF010000001">
    <property type="protein sequence ID" value="MBC8594849.1"/>
    <property type="molecule type" value="Genomic_DNA"/>
</dbReference>
<evidence type="ECO:0000313" key="9">
    <source>
        <dbReference type="Proteomes" id="UP000651085"/>
    </source>
</evidence>
<sequence length="405" mass="48283">MKNSIVKYLIYMYKRYDFKSFLGKTLEAFFGFLFIYPLSYLTKRNNRIWVFGSHVKFSGNPKYLFLYVHEEINSIRPIWISGDKSLVKDLRNKKYEAYYKWSMKGLYYSLIAGVYFFSFYTVDINYFAVGRALDFNLWHGIGIKLIEFNVKHGEAAKHYNPNNLISRIYAPFLFRRPQYLLSTSKFTTDYLLKDAFRISENKCIELGYPRTDLFFSSLDTVKQFVKLHENQKTFELIEKIQKYSFSYIYMPTWRETRYDFITSAGFDFALLNEQLIKTNSVFILKLHHATKLDTSSIANYSNIFVLDNKIDVYVILPFITTLITDYSSIYHDFMLLDNKQIILFPFDKEDYISENRGITLDPRLDYDEYTLGQRAYSFEELLSLIKEEFYKLKYCSTVVYMVPRA</sequence>
<keyword evidence="5" id="KW-0777">Teichoic acid biosynthesis</keyword>
<comment type="caution">
    <text evidence="8">The sequence shown here is derived from an EMBL/GenBank/DDBJ whole genome shotgun (WGS) entry which is preliminary data.</text>
</comment>
<evidence type="ECO:0000256" key="3">
    <source>
        <dbReference type="ARBA" id="ARBA00022475"/>
    </source>
</evidence>
<evidence type="ECO:0000256" key="6">
    <source>
        <dbReference type="ARBA" id="ARBA00023136"/>
    </source>
</evidence>
<gene>
    <name evidence="8" type="ORF">H8744_16690</name>
</gene>
<dbReference type="InterPro" id="IPR043148">
    <property type="entry name" value="TagF_C"/>
</dbReference>
<dbReference type="InterPro" id="IPR007554">
    <property type="entry name" value="Glycerophosphate_synth"/>
</dbReference>
<dbReference type="RefSeq" id="WP_262435936.1">
    <property type="nucleotide sequence ID" value="NZ_JACRTF010000001.1"/>
</dbReference>
<comment type="similarity">
    <text evidence="2">Belongs to the CDP-glycerol glycerophosphotransferase family.</text>
</comment>
<reference evidence="8" key="1">
    <citation type="submission" date="2020-08" db="EMBL/GenBank/DDBJ databases">
        <title>Genome public.</title>
        <authorList>
            <person name="Liu C."/>
            <person name="Sun Q."/>
        </authorList>
    </citation>
    <scope>NUCLEOTIDE SEQUENCE</scope>
    <source>
        <strain evidence="8">N12</strain>
    </source>
</reference>
<evidence type="ECO:0000256" key="7">
    <source>
        <dbReference type="SAM" id="Phobius"/>
    </source>
</evidence>
<keyword evidence="7" id="KW-0812">Transmembrane</keyword>
<dbReference type="Gene3D" id="3.40.50.12580">
    <property type="match status" value="1"/>
</dbReference>
<dbReference type="PANTHER" id="PTHR37316">
    <property type="entry name" value="TEICHOIC ACID GLYCEROL-PHOSPHATE PRIMASE"/>
    <property type="match status" value="1"/>
</dbReference>
<dbReference type="Pfam" id="PF04464">
    <property type="entry name" value="Glyphos_transf"/>
    <property type="match status" value="1"/>
</dbReference>
<keyword evidence="4" id="KW-0808">Transferase</keyword>
<keyword evidence="7" id="KW-1133">Transmembrane helix</keyword>
<protein>
    <submittedName>
        <fullName evidence="8">CDP-glycerol glycerophosphotransferase family protein</fullName>
    </submittedName>
</protein>
<evidence type="ECO:0000256" key="5">
    <source>
        <dbReference type="ARBA" id="ARBA00022944"/>
    </source>
</evidence>
<dbReference type="AlphaFoldDB" id="A0A926FAI9"/>
<name>A0A926FAI9_9BACT</name>
<organism evidence="8 9">
    <name type="scientific">Jilunia laotingensis</name>
    <dbReference type="NCBI Taxonomy" id="2763675"/>
    <lineage>
        <taxon>Bacteria</taxon>
        <taxon>Pseudomonadati</taxon>
        <taxon>Bacteroidota</taxon>
        <taxon>Bacteroidia</taxon>
        <taxon>Bacteroidales</taxon>
        <taxon>Bacteroidaceae</taxon>
        <taxon>Jilunia</taxon>
    </lineage>
</organism>
<feature type="transmembrane region" description="Helical" evidence="7">
    <location>
        <begin position="106"/>
        <end position="129"/>
    </location>
</feature>
<keyword evidence="9" id="KW-1185">Reference proteome</keyword>
<evidence type="ECO:0000313" key="8">
    <source>
        <dbReference type="EMBL" id="MBC8594849.1"/>
    </source>
</evidence>
<evidence type="ECO:0000256" key="1">
    <source>
        <dbReference type="ARBA" id="ARBA00004202"/>
    </source>
</evidence>
<dbReference type="InterPro" id="IPR043149">
    <property type="entry name" value="TagF_N"/>
</dbReference>
<comment type="subcellular location">
    <subcellularLocation>
        <location evidence="1">Cell membrane</location>
        <topology evidence="1">Peripheral membrane protein</topology>
    </subcellularLocation>
</comment>